<dbReference type="FunCoup" id="R7U3K1">
    <property type="interactions" value="145"/>
</dbReference>
<organism evidence="3">
    <name type="scientific">Capitella teleta</name>
    <name type="common">Polychaete worm</name>
    <dbReference type="NCBI Taxonomy" id="283909"/>
    <lineage>
        <taxon>Eukaryota</taxon>
        <taxon>Metazoa</taxon>
        <taxon>Spiralia</taxon>
        <taxon>Lophotrochozoa</taxon>
        <taxon>Annelida</taxon>
        <taxon>Polychaeta</taxon>
        <taxon>Sedentaria</taxon>
        <taxon>Scolecida</taxon>
        <taxon>Capitellidae</taxon>
        <taxon>Capitella</taxon>
    </lineage>
</organism>
<reference evidence="3 5" key="2">
    <citation type="journal article" date="2013" name="Nature">
        <title>Insights into bilaterian evolution from three spiralian genomes.</title>
        <authorList>
            <person name="Simakov O."/>
            <person name="Marletaz F."/>
            <person name="Cho S.J."/>
            <person name="Edsinger-Gonzales E."/>
            <person name="Havlak P."/>
            <person name="Hellsten U."/>
            <person name="Kuo D.H."/>
            <person name="Larsson T."/>
            <person name="Lv J."/>
            <person name="Arendt D."/>
            <person name="Savage R."/>
            <person name="Osoegawa K."/>
            <person name="de Jong P."/>
            <person name="Grimwood J."/>
            <person name="Chapman J.A."/>
            <person name="Shapiro H."/>
            <person name="Aerts A."/>
            <person name="Otillar R.P."/>
            <person name="Terry A.Y."/>
            <person name="Boore J.L."/>
            <person name="Grigoriev I.V."/>
            <person name="Lindberg D.R."/>
            <person name="Seaver E.C."/>
            <person name="Weisblat D.A."/>
            <person name="Putnam N.H."/>
            <person name="Rokhsar D.S."/>
        </authorList>
    </citation>
    <scope>NUCLEOTIDE SEQUENCE</scope>
    <source>
        <strain evidence="3 5">I ESC-2004</strain>
    </source>
</reference>
<sequence length="330" mass="36681">MWLSVQLVLWVIWVRMSATSELRSHKITNVSDVIQSVPGRTKRSVFSTQVQQDILDLHNRMRRMEGSSDMNVLTWNTELTVMAEEWAERCYWGHGQPSRTNPPFKHIGQNLYAYTGHFDPLNGLHAFYDEKPFYDYDTGACSKYPCGHYTQVVWADTKEVGCAYSNCPNLDNTNLGAASYLVCNYGPAGNWGGQKPYLQGEACSECSSGVGWCENGLCSDTCKKETSKCECRQKCHNCGTVILSNCTCSCAEGWLGVDCSVPCENTHKFCGAEPGWPEFWCNKDFVREKCPLMCGICKESTTICSSSPIQKSSSIATAAISGIILAILLH</sequence>
<dbReference type="SMART" id="SM00198">
    <property type="entry name" value="SCP"/>
    <property type="match status" value="1"/>
</dbReference>
<dbReference type="PROSITE" id="PS01010">
    <property type="entry name" value="CRISP_2"/>
    <property type="match status" value="1"/>
</dbReference>
<feature type="chain" id="PRO_5008787630" description="SCP domain-containing protein" evidence="1">
    <location>
        <begin position="19"/>
        <end position="330"/>
    </location>
</feature>
<dbReference type="OMA" id="CMQFYFS"/>
<reference evidence="5" key="1">
    <citation type="submission" date="2012-12" db="EMBL/GenBank/DDBJ databases">
        <authorList>
            <person name="Hellsten U."/>
            <person name="Grimwood J."/>
            <person name="Chapman J.A."/>
            <person name="Shapiro H."/>
            <person name="Aerts A."/>
            <person name="Otillar R.P."/>
            <person name="Terry A.Y."/>
            <person name="Boore J.L."/>
            <person name="Simakov O."/>
            <person name="Marletaz F."/>
            <person name="Cho S.-J."/>
            <person name="Edsinger-Gonzales E."/>
            <person name="Havlak P."/>
            <person name="Kuo D.-H."/>
            <person name="Larsson T."/>
            <person name="Lv J."/>
            <person name="Arendt D."/>
            <person name="Savage R."/>
            <person name="Osoegawa K."/>
            <person name="de Jong P."/>
            <person name="Lindberg D.R."/>
            <person name="Seaver E.C."/>
            <person name="Weisblat D.A."/>
            <person name="Putnam N.H."/>
            <person name="Grigoriev I.V."/>
            <person name="Rokhsar D.S."/>
        </authorList>
    </citation>
    <scope>NUCLEOTIDE SEQUENCE</scope>
    <source>
        <strain evidence="5">I ESC-2004</strain>
    </source>
</reference>
<evidence type="ECO:0000259" key="2">
    <source>
        <dbReference type="SMART" id="SM00198"/>
    </source>
</evidence>
<dbReference type="InterPro" id="IPR001283">
    <property type="entry name" value="CRISP-related"/>
</dbReference>
<dbReference type="AlphaFoldDB" id="R7U3K1"/>
<dbReference type="PANTHER" id="PTHR10334">
    <property type="entry name" value="CYSTEINE-RICH SECRETORY PROTEIN-RELATED"/>
    <property type="match status" value="1"/>
</dbReference>
<dbReference type="EMBL" id="KB305580">
    <property type="protein sequence ID" value="ELU00910.1"/>
    <property type="molecule type" value="Genomic_DNA"/>
</dbReference>
<dbReference type="Gene3D" id="3.40.33.10">
    <property type="entry name" value="CAP"/>
    <property type="match status" value="1"/>
</dbReference>
<keyword evidence="1" id="KW-0732">Signal</keyword>
<dbReference type="Pfam" id="PF00188">
    <property type="entry name" value="CAP"/>
    <property type="match status" value="1"/>
</dbReference>
<evidence type="ECO:0000313" key="5">
    <source>
        <dbReference type="Proteomes" id="UP000014760"/>
    </source>
</evidence>
<evidence type="ECO:0000313" key="3">
    <source>
        <dbReference type="EMBL" id="ELU00910.1"/>
    </source>
</evidence>
<dbReference type="STRING" id="283909.R7U3K1"/>
<dbReference type="OrthoDB" id="43654at2759"/>
<dbReference type="InterPro" id="IPR014044">
    <property type="entry name" value="CAP_dom"/>
</dbReference>
<feature type="domain" description="SCP" evidence="2">
    <location>
        <begin position="49"/>
        <end position="193"/>
    </location>
</feature>
<protein>
    <recommendedName>
        <fullName evidence="2">SCP domain-containing protein</fullName>
    </recommendedName>
</protein>
<reference evidence="4" key="3">
    <citation type="submission" date="2015-06" db="UniProtKB">
        <authorList>
            <consortium name="EnsemblMetazoa"/>
        </authorList>
    </citation>
    <scope>IDENTIFICATION</scope>
</reference>
<gene>
    <name evidence="3" type="ORF">CAPTEDRAFT_221658</name>
</gene>
<dbReference type="InterPro" id="IPR035940">
    <property type="entry name" value="CAP_sf"/>
</dbReference>
<feature type="signal peptide" evidence="1">
    <location>
        <begin position="1"/>
        <end position="18"/>
    </location>
</feature>
<dbReference type="SUPFAM" id="SSF55797">
    <property type="entry name" value="PR-1-like"/>
    <property type="match status" value="1"/>
</dbReference>
<proteinExistence type="predicted"/>
<dbReference type="PRINTS" id="PR00837">
    <property type="entry name" value="V5TPXLIKE"/>
</dbReference>
<dbReference type="InterPro" id="IPR018244">
    <property type="entry name" value="Allrgn_V5/Tpx1_CS"/>
</dbReference>
<dbReference type="HOGENOM" id="CLU_842639_0_0_1"/>
<evidence type="ECO:0000256" key="1">
    <source>
        <dbReference type="SAM" id="SignalP"/>
    </source>
</evidence>
<keyword evidence="5" id="KW-1185">Reference proteome</keyword>
<name>R7U3K1_CAPTE</name>
<evidence type="ECO:0000313" key="4">
    <source>
        <dbReference type="EnsemblMetazoa" id="CapteP221658"/>
    </source>
</evidence>
<dbReference type="EMBL" id="AMQN01009507">
    <property type="status" value="NOT_ANNOTATED_CDS"/>
    <property type="molecule type" value="Genomic_DNA"/>
</dbReference>
<dbReference type="GO" id="GO:0005576">
    <property type="term" value="C:extracellular region"/>
    <property type="evidence" value="ECO:0007669"/>
    <property type="project" value="InterPro"/>
</dbReference>
<dbReference type="Proteomes" id="UP000014760">
    <property type="component" value="Unassembled WGS sequence"/>
</dbReference>
<accession>R7U3K1</accession>
<dbReference type="EnsemblMetazoa" id="CapteT221658">
    <property type="protein sequence ID" value="CapteP221658"/>
    <property type="gene ID" value="CapteG221658"/>
</dbReference>
<dbReference type="PROSITE" id="PS01009">
    <property type="entry name" value="CRISP_1"/>
    <property type="match status" value="1"/>
</dbReference>